<dbReference type="InterPro" id="IPR051207">
    <property type="entry name" value="ComplexI_NDUFA9_subunit"/>
</dbReference>
<dbReference type="Pfam" id="PF13460">
    <property type="entry name" value="NAD_binding_10"/>
    <property type="match status" value="1"/>
</dbReference>
<evidence type="ECO:0000259" key="2">
    <source>
        <dbReference type="Pfam" id="PF13460"/>
    </source>
</evidence>
<comment type="caution">
    <text evidence="3">The sequence shown here is derived from an EMBL/GenBank/DDBJ whole genome shotgun (WGS) entry which is preliminary data.</text>
</comment>
<feature type="compositionally biased region" description="Polar residues" evidence="1">
    <location>
        <begin position="1"/>
        <end position="19"/>
    </location>
</feature>
<dbReference type="PANTHER" id="PTHR12126:SF11">
    <property type="entry name" value="NADH DEHYDROGENASE [UBIQUINONE] 1 ALPHA SUBCOMPLEX SUBUNIT 9, MITOCHONDRIAL"/>
    <property type="match status" value="1"/>
</dbReference>
<name>A0ABS5KEH9_9BACT</name>
<evidence type="ECO:0000256" key="1">
    <source>
        <dbReference type="SAM" id="MobiDB-lite"/>
    </source>
</evidence>
<dbReference type="Proteomes" id="UP000721861">
    <property type="component" value="Unassembled WGS sequence"/>
</dbReference>
<dbReference type="InterPro" id="IPR036291">
    <property type="entry name" value="NAD(P)-bd_dom_sf"/>
</dbReference>
<dbReference type="EMBL" id="JAGUCN010000024">
    <property type="protein sequence ID" value="MBS2213282.1"/>
    <property type="molecule type" value="Genomic_DNA"/>
</dbReference>
<evidence type="ECO:0000313" key="3">
    <source>
        <dbReference type="EMBL" id="MBS2213282.1"/>
    </source>
</evidence>
<dbReference type="PANTHER" id="PTHR12126">
    <property type="entry name" value="NADH-UBIQUINONE OXIDOREDUCTASE 39 KDA SUBUNIT-RELATED"/>
    <property type="match status" value="1"/>
</dbReference>
<sequence length="348" mass="39612">MFEHTNVFNGNIQSNGNRKNSARFKHLSPLKERLNGFLQPQPSNYCLESTTFGYNNTNQSVMKEPTKRVIVAGATGYLGRFLVQELKTRGYWVRVLIRKEAQQSLFSDVNEFVIGQITQPDSINGICDTTDYVISTVGITRQKDGLTYMDVDYQGNANLLAEAKQSQVERFMYVSAINGDRLRHLKIFEAKERFVDELKASGIDYSIVRPNGFFSDMQDFLSMAKKGTVYLFGDGHYRLNPIHGEDLAHACINALENGEHEVLVGGPQVLSQKELAAMALKAWNKPIKIRHLPDWTRRFSIWLLRNFTSSKTYGPFEFFMSAMAMDNVAPPHGSRHLKDYFDEVVKQS</sequence>
<keyword evidence="4" id="KW-1185">Reference proteome</keyword>
<reference evidence="3 4" key="1">
    <citation type="journal article" date="2014" name="Int. J. Syst. Evol. Microbiol.">
        <title>Carboxylicivirga gen. nov. in the family Marinilabiliaceae with two novel species, Carboxylicivirga mesophila sp. nov. and Carboxylicivirga taeanensis sp. nov., and reclassification of Cytophaga fermentans as Saccharicrinis fermentans gen. nov., comb. nov.</title>
        <authorList>
            <person name="Yang S.H."/>
            <person name="Seo H.S."/>
            <person name="Woo J.H."/>
            <person name="Oh H.M."/>
            <person name="Jang H."/>
            <person name="Lee J.H."/>
            <person name="Kim S.J."/>
            <person name="Kwon K.K."/>
        </authorList>
    </citation>
    <scope>NUCLEOTIDE SEQUENCE [LARGE SCALE GENOMIC DNA]</scope>
    <source>
        <strain evidence="3 4">JCM 18290</strain>
    </source>
</reference>
<gene>
    <name evidence="3" type="ORF">KEM09_17845</name>
</gene>
<feature type="region of interest" description="Disordered" evidence="1">
    <location>
        <begin position="1"/>
        <end position="21"/>
    </location>
</feature>
<dbReference type="CDD" id="cd05243">
    <property type="entry name" value="SDR_a5"/>
    <property type="match status" value="1"/>
</dbReference>
<organism evidence="3 4">
    <name type="scientific">Carboxylicivirga mesophila</name>
    <dbReference type="NCBI Taxonomy" id="1166478"/>
    <lineage>
        <taxon>Bacteria</taxon>
        <taxon>Pseudomonadati</taxon>
        <taxon>Bacteroidota</taxon>
        <taxon>Bacteroidia</taxon>
        <taxon>Marinilabiliales</taxon>
        <taxon>Marinilabiliaceae</taxon>
        <taxon>Carboxylicivirga</taxon>
    </lineage>
</organism>
<feature type="domain" description="NAD(P)-binding" evidence="2">
    <location>
        <begin position="73"/>
        <end position="257"/>
    </location>
</feature>
<dbReference type="RefSeq" id="WP_212230363.1">
    <property type="nucleotide sequence ID" value="NZ_JAGUCN010000024.1"/>
</dbReference>
<accession>A0ABS5KEH9</accession>
<dbReference type="Gene3D" id="3.40.50.720">
    <property type="entry name" value="NAD(P)-binding Rossmann-like Domain"/>
    <property type="match status" value="1"/>
</dbReference>
<protein>
    <submittedName>
        <fullName evidence="3">SDR family oxidoreductase</fullName>
    </submittedName>
</protein>
<evidence type="ECO:0000313" key="4">
    <source>
        <dbReference type="Proteomes" id="UP000721861"/>
    </source>
</evidence>
<proteinExistence type="predicted"/>
<dbReference type="InterPro" id="IPR016040">
    <property type="entry name" value="NAD(P)-bd_dom"/>
</dbReference>
<dbReference type="SUPFAM" id="SSF51735">
    <property type="entry name" value="NAD(P)-binding Rossmann-fold domains"/>
    <property type="match status" value="1"/>
</dbReference>